<feature type="compositionally biased region" description="Low complexity" evidence="1">
    <location>
        <begin position="243"/>
        <end position="256"/>
    </location>
</feature>
<protein>
    <submittedName>
        <fullName evidence="2">Uncharacterized protein</fullName>
    </submittedName>
</protein>
<dbReference type="EMBL" id="KN738764">
    <property type="protein sequence ID" value="KIH54636.1"/>
    <property type="molecule type" value="Genomic_DNA"/>
</dbReference>
<gene>
    <name evidence="2" type="ORF">ANCDUO_15217</name>
</gene>
<feature type="non-terminal residue" evidence="2">
    <location>
        <position position="379"/>
    </location>
</feature>
<evidence type="ECO:0000313" key="2">
    <source>
        <dbReference type="EMBL" id="KIH54636.1"/>
    </source>
</evidence>
<dbReference type="Proteomes" id="UP000054047">
    <property type="component" value="Unassembled WGS sequence"/>
</dbReference>
<keyword evidence="3" id="KW-1185">Reference proteome</keyword>
<feature type="region of interest" description="Disordered" evidence="1">
    <location>
        <begin position="142"/>
        <end position="203"/>
    </location>
</feature>
<sequence length="379" mass="41385">MAAIERTTGTGRPSKALKATYYMLCVLFVPHSHQTYQSTKPEVGNSRWSILARLAASLAQDAKAAIAKKEVTVPPAGDITGLNQETEKKATVPPESGTVDAHKTAPKKEKEDDIPTRDVEKTVQGLFLFSQFCSLRKQQRNARTSSAQNEQAKVAAAEEEETIPPADDTTAVNQETEKKATAPPESETVDVHTTAPKEEKEEVTPARVLQKTVQRSVLIFTIPQFQEAKAEEAIEAVTKAKPSTSTETEETVTSTTNGAKEEVTTPSKDDATTVNEEVEKRTAGPITEAVTDGGPTTTTEMEEKETTTKSEEKTVMSTAGSVTEAEPKGKPTTEEMGTVFLNEAAQQSQLRWIYENLAEPKFKKMIRYVRKDGTVVDHL</sequence>
<name>A0A0C2GCB2_9BILA</name>
<reference evidence="2 3" key="1">
    <citation type="submission" date="2013-12" db="EMBL/GenBank/DDBJ databases">
        <title>Draft genome of the parsitic nematode Ancylostoma duodenale.</title>
        <authorList>
            <person name="Mitreva M."/>
        </authorList>
    </citation>
    <scope>NUCLEOTIDE SEQUENCE [LARGE SCALE GENOMIC DNA]</scope>
    <source>
        <strain evidence="2 3">Zhejiang</strain>
    </source>
</reference>
<feature type="compositionally biased region" description="Basic and acidic residues" evidence="1">
    <location>
        <begin position="259"/>
        <end position="282"/>
    </location>
</feature>
<organism evidence="2 3">
    <name type="scientific">Ancylostoma duodenale</name>
    <dbReference type="NCBI Taxonomy" id="51022"/>
    <lineage>
        <taxon>Eukaryota</taxon>
        <taxon>Metazoa</taxon>
        <taxon>Ecdysozoa</taxon>
        <taxon>Nematoda</taxon>
        <taxon>Chromadorea</taxon>
        <taxon>Rhabditida</taxon>
        <taxon>Rhabditina</taxon>
        <taxon>Rhabditomorpha</taxon>
        <taxon>Strongyloidea</taxon>
        <taxon>Ancylostomatidae</taxon>
        <taxon>Ancylostomatinae</taxon>
        <taxon>Ancylostoma</taxon>
    </lineage>
</organism>
<feature type="region of interest" description="Disordered" evidence="1">
    <location>
        <begin position="239"/>
        <end position="333"/>
    </location>
</feature>
<evidence type="ECO:0000256" key="1">
    <source>
        <dbReference type="SAM" id="MobiDB-lite"/>
    </source>
</evidence>
<feature type="compositionally biased region" description="Basic and acidic residues" evidence="1">
    <location>
        <begin position="100"/>
        <end position="115"/>
    </location>
</feature>
<feature type="region of interest" description="Disordered" evidence="1">
    <location>
        <begin position="77"/>
        <end position="115"/>
    </location>
</feature>
<proteinExistence type="predicted"/>
<dbReference type="AlphaFoldDB" id="A0A0C2GCB2"/>
<evidence type="ECO:0000313" key="3">
    <source>
        <dbReference type="Proteomes" id="UP000054047"/>
    </source>
</evidence>
<feature type="compositionally biased region" description="Basic and acidic residues" evidence="1">
    <location>
        <begin position="304"/>
        <end position="314"/>
    </location>
</feature>
<accession>A0A0C2GCB2</accession>